<evidence type="ECO:0000313" key="1">
    <source>
        <dbReference type="EMBL" id="RZC37780.1"/>
    </source>
</evidence>
<gene>
    <name evidence="1" type="ORF">BDFB_014088</name>
</gene>
<name>A0A482VY95_ASBVE</name>
<dbReference type="AlphaFoldDB" id="A0A482VY95"/>
<protein>
    <submittedName>
        <fullName evidence="1">Uncharacterized protein</fullName>
    </submittedName>
</protein>
<dbReference type="Proteomes" id="UP000292052">
    <property type="component" value="Unassembled WGS sequence"/>
</dbReference>
<keyword evidence="2" id="KW-1185">Reference proteome</keyword>
<dbReference type="EMBL" id="QDEB01049472">
    <property type="protein sequence ID" value="RZC37780.1"/>
    <property type="molecule type" value="Genomic_DNA"/>
</dbReference>
<organism evidence="1 2">
    <name type="scientific">Asbolus verrucosus</name>
    <name type="common">Desert ironclad beetle</name>
    <dbReference type="NCBI Taxonomy" id="1661398"/>
    <lineage>
        <taxon>Eukaryota</taxon>
        <taxon>Metazoa</taxon>
        <taxon>Ecdysozoa</taxon>
        <taxon>Arthropoda</taxon>
        <taxon>Hexapoda</taxon>
        <taxon>Insecta</taxon>
        <taxon>Pterygota</taxon>
        <taxon>Neoptera</taxon>
        <taxon>Endopterygota</taxon>
        <taxon>Coleoptera</taxon>
        <taxon>Polyphaga</taxon>
        <taxon>Cucujiformia</taxon>
        <taxon>Tenebrionidae</taxon>
        <taxon>Pimeliinae</taxon>
        <taxon>Asbolus</taxon>
    </lineage>
</organism>
<proteinExistence type="predicted"/>
<sequence>MVESYFRNARKENNVWTYPIPDCVEECREKFPRTVFQNEDLVQQLKYSIRLFVRYGEKILLLYFQQDGAIVQDTLNTLFWATNHIPSTILQFNAIISKCAEINNSSRILQNVINNVRRRVSKCLEENRSHVQHFL</sequence>
<evidence type="ECO:0000313" key="2">
    <source>
        <dbReference type="Proteomes" id="UP000292052"/>
    </source>
</evidence>
<comment type="caution">
    <text evidence="1">The sequence shown here is derived from an EMBL/GenBank/DDBJ whole genome shotgun (WGS) entry which is preliminary data.</text>
</comment>
<accession>A0A482VY95</accession>
<reference evidence="1 2" key="1">
    <citation type="submission" date="2017-03" db="EMBL/GenBank/DDBJ databases">
        <title>Genome of the blue death feigning beetle - Asbolus verrucosus.</title>
        <authorList>
            <person name="Rider S.D."/>
        </authorList>
    </citation>
    <scope>NUCLEOTIDE SEQUENCE [LARGE SCALE GENOMIC DNA]</scope>
    <source>
        <strain evidence="1">Butters</strain>
        <tissue evidence="1">Head and leg muscle</tissue>
    </source>
</reference>